<evidence type="ECO:0000313" key="2">
    <source>
        <dbReference type="EMBL" id="CAI5453185.1"/>
    </source>
</evidence>
<protein>
    <submittedName>
        <fullName evidence="2">Uncharacterized protein</fullName>
    </submittedName>
</protein>
<keyword evidence="1" id="KW-0472">Membrane</keyword>
<organism evidence="2 3">
    <name type="scientific">Caenorhabditis angaria</name>
    <dbReference type="NCBI Taxonomy" id="860376"/>
    <lineage>
        <taxon>Eukaryota</taxon>
        <taxon>Metazoa</taxon>
        <taxon>Ecdysozoa</taxon>
        <taxon>Nematoda</taxon>
        <taxon>Chromadorea</taxon>
        <taxon>Rhabditida</taxon>
        <taxon>Rhabditina</taxon>
        <taxon>Rhabditomorpha</taxon>
        <taxon>Rhabditoidea</taxon>
        <taxon>Rhabditidae</taxon>
        <taxon>Peloderinae</taxon>
        <taxon>Caenorhabditis</taxon>
    </lineage>
</organism>
<sequence>MVFDEYFYVILLFSIIIAIFCLYHLILNLIDYISMKTSREQDYFAEKTPEEIEEIRKNDEEVNRRLEEVLRKSGLL</sequence>
<name>A0A9P1IVU4_9PELO</name>
<keyword evidence="3" id="KW-1185">Reference proteome</keyword>
<comment type="caution">
    <text evidence="2">The sequence shown here is derived from an EMBL/GenBank/DDBJ whole genome shotgun (WGS) entry which is preliminary data.</text>
</comment>
<keyword evidence="1" id="KW-0812">Transmembrane</keyword>
<dbReference type="AlphaFoldDB" id="A0A9P1IVU4"/>
<feature type="transmembrane region" description="Helical" evidence="1">
    <location>
        <begin position="6"/>
        <end position="30"/>
    </location>
</feature>
<gene>
    <name evidence="2" type="ORF">CAMP_LOCUS15822</name>
</gene>
<reference evidence="2" key="1">
    <citation type="submission" date="2022-11" db="EMBL/GenBank/DDBJ databases">
        <authorList>
            <person name="Kikuchi T."/>
        </authorList>
    </citation>
    <scope>NUCLEOTIDE SEQUENCE</scope>
    <source>
        <strain evidence="2">PS1010</strain>
    </source>
</reference>
<evidence type="ECO:0000256" key="1">
    <source>
        <dbReference type="SAM" id="Phobius"/>
    </source>
</evidence>
<accession>A0A9P1IVU4</accession>
<dbReference type="EMBL" id="CANHGI010000005">
    <property type="protein sequence ID" value="CAI5453185.1"/>
    <property type="molecule type" value="Genomic_DNA"/>
</dbReference>
<proteinExistence type="predicted"/>
<evidence type="ECO:0000313" key="3">
    <source>
        <dbReference type="Proteomes" id="UP001152747"/>
    </source>
</evidence>
<keyword evidence="1" id="KW-1133">Transmembrane helix</keyword>
<dbReference type="Proteomes" id="UP001152747">
    <property type="component" value="Unassembled WGS sequence"/>
</dbReference>